<keyword evidence="7" id="KW-0539">Nucleus</keyword>
<keyword evidence="14" id="KW-1185">Reference proteome</keyword>
<feature type="domain" description="Alpha-glucan water dikinase-like N-terminal Ig-like" evidence="12">
    <location>
        <begin position="126"/>
        <end position="217"/>
    </location>
</feature>
<dbReference type="InterPro" id="IPR002192">
    <property type="entry name" value="PPDK_AMP/ATP-bd"/>
</dbReference>
<accession>A0A9R1V9J5</accession>
<dbReference type="PANTHER" id="PTHR46999">
    <property type="entry name" value="ALPHA-GLUCAN WATER DIKINASE 1, CHLOROPLASTIC-RELATED"/>
    <property type="match status" value="1"/>
</dbReference>
<dbReference type="InterPro" id="IPR013815">
    <property type="entry name" value="ATP_grasp_subdomain_1"/>
</dbReference>
<evidence type="ECO:0000256" key="1">
    <source>
        <dbReference type="ARBA" id="ARBA00004123"/>
    </source>
</evidence>
<evidence type="ECO:0000313" key="14">
    <source>
        <dbReference type="Proteomes" id="UP000235145"/>
    </source>
</evidence>
<dbReference type="GO" id="GO:0006367">
    <property type="term" value="P:transcription initiation at RNA polymerase II promoter"/>
    <property type="evidence" value="ECO:0007669"/>
    <property type="project" value="InterPro"/>
</dbReference>
<dbReference type="GO" id="GO:0046872">
    <property type="term" value="F:metal ion binding"/>
    <property type="evidence" value="ECO:0007669"/>
    <property type="project" value="UniProtKB-KW"/>
</dbReference>
<feature type="domain" description="Pyruvate phosphate dikinase AMP/ATP-binding" evidence="9">
    <location>
        <begin position="375"/>
        <end position="574"/>
    </location>
</feature>
<evidence type="ECO:0000256" key="7">
    <source>
        <dbReference type="ARBA" id="ARBA00023242"/>
    </source>
</evidence>
<dbReference type="SUPFAM" id="SSF56059">
    <property type="entry name" value="Glutathione synthetase ATP-binding domain-like"/>
    <property type="match status" value="1"/>
</dbReference>
<comment type="caution">
    <text evidence="13">The sequence shown here is derived from an EMBL/GenBank/DDBJ whole genome shotgun (WGS) entry which is preliminary data.</text>
</comment>
<dbReference type="Pfam" id="PF02268">
    <property type="entry name" value="TFIIA_gamma_N"/>
    <property type="match status" value="1"/>
</dbReference>
<dbReference type="CDD" id="cd10145">
    <property type="entry name" value="TFIIA_gamma_N"/>
    <property type="match status" value="1"/>
</dbReference>
<evidence type="ECO:0000256" key="4">
    <source>
        <dbReference type="ARBA" id="ARBA00022723"/>
    </source>
</evidence>
<evidence type="ECO:0000259" key="9">
    <source>
        <dbReference type="Pfam" id="PF01326"/>
    </source>
</evidence>
<keyword evidence="4" id="KW-0479">Metal-binding</keyword>
<evidence type="ECO:0000256" key="6">
    <source>
        <dbReference type="ARBA" id="ARBA00023163"/>
    </source>
</evidence>
<dbReference type="InterPro" id="IPR015871">
    <property type="entry name" value="TFIIA_gsu_C"/>
</dbReference>
<dbReference type="InterPro" id="IPR009088">
    <property type="entry name" value="TFIIA_b-brl"/>
</dbReference>
<dbReference type="AlphaFoldDB" id="A0A9R1V9J5"/>
<comment type="similarity">
    <text evidence="2">Belongs to the TFIIA subunit 2 family.</text>
</comment>
<dbReference type="EMBL" id="NBSK02000006">
    <property type="protein sequence ID" value="KAJ0202201.1"/>
    <property type="molecule type" value="Genomic_DNA"/>
</dbReference>
<dbReference type="FunFam" id="1.10.287.190:FF:000001">
    <property type="entry name" value="Transcription initiation factor IIA subunit 2"/>
    <property type="match status" value="1"/>
</dbReference>
<dbReference type="PANTHER" id="PTHR46999:SF4">
    <property type="entry name" value="ALPHA-GLUCAN WATER DIKINASE 2"/>
    <property type="match status" value="1"/>
</dbReference>
<sequence length="576" mass="65482">MATFELYRRSTIGMCLTETLDEMVSNGVLSPELAIQVLVQFDKSMTEALDSQVKSKVTIKGHLHTYRFCDNVWTFIVQDAIFKYDETQENVGQVKIVAYFSFIRFSGVQRSNTMASLKSSKRTQVKIFELQNEMILQVDVSGFKSGHNAKVKLQLQNCSHPWILHWGCISNGNKKWFIPSFIPSGTRVHKKSALRTPFIKVEDYGARSSKCLLNEMSDEEVEKPLRHRHLCNSVFFPKLSTSSSTWKGPSQKNNIVSNMYAMSLEEACNEMVGEKSNSIRFLSNKMPAWIKFPASVVIPFGVFEKVLSEDINKELATKIACLCEDVDRGDVSKLKMIQETILQMKAPRRMSIEVRKKMKSSRIPWPQGPAEDTWNQIWQAMKKVWASKWNERAHKNKNHDTLCIGILIQEHVRADYAFVTYTNHPVSHDSSQIYTEIVKGSVETLVGASQGCAMSSITKKSELKSPIVTCYPSKSTGLYAKNKRSIIFRPDFISEDTNRYACHGIYDSVSMENKEEVVLVYSRDPMVVDLHFQASIHSKIAEAAKIIEDLYKCPQDIEGVVQDGQVYVIQCKPLSL</sequence>
<keyword evidence="8" id="KW-0119">Carbohydrate metabolism</keyword>
<comment type="similarity">
    <text evidence="3">Belongs to the PEP-utilizing enzyme family.</text>
</comment>
<protein>
    <recommendedName>
        <fullName evidence="15">Transcription initiation factor IIA subunit 2</fullName>
    </recommendedName>
</protein>
<evidence type="ECO:0000256" key="3">
    <source>
        <dbReference type="ARBA" id="ARBA00007837"/>
    </source>
</evidence>
<keyword evidence="6" id="KW-0804">Transcription</keyword>
<dbReference type="Gene3D" id="1.10.287.190">
    <property type="entry name" value="Transcription factor IIA gamma subunit, alpha-helical domain"/>
    <property type="match status" value="1"/>
</dbReference>
<evidence type="ECO:0000259" key="12">
    <source>
        <dbReference type="Pfam" id="PF23166"/>
    </source>
</evidence>
<dbReference type="SUPFAM" id="SSF47396">
    <property type="entry name" value="Transcription factor IIA (TFIIA), alpha-helical domain"/>
    <property type="match status" value="1"/>
</dbReference>
<feature type="domain" description="Transcription initiation factor IIA gamma subunit C-terminal" evidence="11">
    <location>
        <begin position="60"/>
        <end position="99"/>
    </location>
</feature>
<keyword evidence="5" id="KW-0805">Transcription regulation</keyword>
<dbReference type="Gene3D" id="2.30.18.10">
    <property type="entry name" value="Transcription factor IIA (TFIIA), beta-barrel domain"/>
    <property type="match status" value="1"/>
</dbReference>
<dbReference type="Gene3D" id="3.30.470.20">
    <property type="entry name" value="ATP-grasp fold, B domain"/>
    <property type="match status" value="1"/>
</dbReference>
<dbReference type="GO" id="GO:0005524">
    <property type="term" value="F:ATP binding"/>
    <property type="evidence" value="ECO:0007669"/>
    <property type="project" value="InterPro"/>
</dbReference>
<dbReference type="CDD" id="cd10014">
    <property type="entry name" value="TFIIA_gamma_C"/>
    <property type="match status" value="1"/>
</dbReference>
<dbReference type="InterPro" id="IPR056301">
    <property type="entry name" value="GWD-like_N_Ig"/>
</dbReference>
<feature type="domain" description="Transcription initiation factor IIA gamma subunit N-terminal" evidence="10">
    <location>
        <begin position="4"/>
        <end position="49"/>
    </location>
</feature>
<evidence type="ECO:0000259" key="11">
    <source>
        <dbReference type="Pfam" id="PF02751"/>
    </source>
</evidence>
<evidence type="ECO:0000256" key="2">
    <source>
        <dbReference type="ARBA" id="ARBA00007675"/>
    </source>
</evidence>
<dbReference type="InterPro" id="IPR015872">
    <property type="entry name" value="TFIIA_gsu_N"/>
</dbReference>
<organism evidence="13 14">
    <name type="scientific">Lactuca sativa</name>
    <name type="common">Garden lettuce</name>
    <dbReference type="NCBI Taxonomy" id="4236"/>
    <lineage>
        <taxon>Eukaryota</taxon>
        <taxon>Viridiplantae</taxon>
        <taxon>Streptophyta</taxon>
        <taxon>Embryophyta</taxon>
        <taxon>Tracheophyta</taxon>
        <taxon>Spermatophyta</taxon>
        <taxon>Magnoliopsida</taxon>
        <taxon>eudicotyledons</taxon>
        <taxon>Gunneridae</taxon>
        <taxon>Pentapetalae</taxon>
        <taxon>asterids</taxon>
        <taxon>campanulids</taxon>
        <taxon>Asterales</taxon>
        <taxon>Asteraceae</taxon>
        <taxon>Cichorioideae</taxon>
        <taxon>Cichorieae</taxon>
        <taxon>Lactucinae</taxon>
        <taxon>Lactuca</taxon>
    </lineage>
</organism>
<comment type="subcellular location">
    <subcellularLocation>
        <location evidence="1">Nucleus</location>
    </subcellularLocation>
</comment>
<dbReference type="Pfam" id="PF01326">
    <property type="entry name" value="PPDK_N"/>
    <property type="match status" value="1"/>
</dbReference>
<dbReference type="GO" id="GO:0016301">
    <property type="term" value="F:kinase activity"/>
    <property type="evidence" value="ECO:0007669"/>
    <property type="project" value="InterPro"/>
</dbReference>
<proteinExistence type="inferred from homology"/>
<evidence type="ECO:0000256" key="5">
    <source>
        <dbReference type="ARBA" id="ARBA00023015"/>
    </source>
</evidence>
<evidence type="ECO:0008006" key="15">
    <source>
        <dbReference type="Google" id="ProtNLM"/>
    </source>
</evidence>
<dbReference type="Proteomes" id="UP000235145">
    <property type="component" value="Unassembled WGS sequence"/>
</dbReference>
<dbReference type="Pfam" id="PF23166">
    <property type="entry name" value="Ig_N_CWD1"/>
    <property type="match status" value="1"/>
</dbReference>
<evidence type="ECO:0000256" key="8">
    <source>
        <dbReference type="ARBA" id="ARBA00023277"/>
    </source>
</evidence>
<dbReference type="Gene3D" id="3.30.1490.20">
    <property type="entry name" value="ATP-grasp fold, A domain"/>
    <property type="match status" value="1"/>
</dbReference>
<dbReference type="InterPro" id="IPR009083">
    <property type="entry name" value="TFIIA_a-hlx"/>
</dbReference>
<evidence type="ECO:0000313" key="13">
    <source>
        <dbReference type="EMBL" id="KAJ0202201.1"/>
    </source>
</evidence>
<dbReference type="GO" id="GO:0005672">
    <property type="term" value="C:transcription factor TFIIA complex"/>
    <property type="evidence" value="ECO:0007669"/>
    <property type="project" value="InterPro"/>
</dbReference>
<reference evidence="13 14" key="1">
    <citation type="journal article" date="2017" name="Nat. Commun.">
        <title>Genome assembly with in vitro proximity ligation data and whole-genome triplication in lettuce.</title>
        <authorList>
            <person name="Reyes-Chin-Wo S."/>
            <person name="Wang Z."/>
            <person name="Yang X."/>
            <person name="Kozik A."/>
            <person name="Arikit S."/>
            <person name="Song C."/>
            <person name="Xia L."/>
            <person name="Froenicke L."/>
            <person name="Lavelle D.O."/>
            <person name="Truco M.J."/>
            <person name="Xia R."/>
            <person name="Zhu S."/>
            <person name="Xu C."/>
            <person name="Xu H."/>
            <person name="Xu X."/>
            <person name="Cox K."/>
            <person name="Korf I."/>
            <person name="Meyers B.C."/>
            <person name="Michelmore R.W."/>
        </authorList>
    </citation>
    <scope>NUCLEOTIDE SEQUENCE [LARGE SCALE GENOMIC DNA]</scope>
    <source>
        <strain evidence="14">cv. Salinas</strain>
        <tissue evidence="13">Seedlings</tissue>
    </source>
</reference>
<evidence type="ECO:0000259" key="10">
    <source>
        <dbReference type="Pfam" id="PF02268"/>
    </source>
</evidence>
<dbReference type="Pfam" id="PF02751">
    <property type="entry name" value="TFIIA_gamma_C"/>
    <property type="match status" value="1"/>
</dbReference>
<gene>
    <name evidence="13" type="ORF">LSAT_V11C600338300</name>
</gene>
<dbReference type="SUPFAM" id="SSF50784">
    <property type="entry name" value="Transcription factor IIA (TFIIA), beta-barrel domain"/>
    <property type="match status" value="1"/>
</dbReference>
<name>A0A9R1V9J5_LACSA</name>